<keyword evidence="1" id="KW-0472">Membrane</keyword>
<evidence type="ECO:0000313" key="4">
    <source>
        <dbReference type="Proteomes" id="UP000527315"/>
    </source>
</evidence>
<dbReference type="EMBL" id="DUFW01000004">
    <property type="protein sequence ID" value="HIH21118.1"/>
    <property type="molecule type" value="Genomic_DNA"/>
</dbReference>
<feature type="transmembrane region" description="Helical" evidence="1">
    <location>
        <begin position="30"/>
        <end position="49"/>
    </location>
</feature>
<evidence type="ECO:0000313" key="5">
    <source>
        <dbReference type="Proteomes" id="UP000590964"/>
    </source>
</evidence>
<protein>
    <submittedName>
        <fullName evidence="2">Uncharacterized protein</fullName>
    </submittedName>
</protein>
<sequence length="528" mass="59350">MEASFWKITLWFFVLASIFSVTSLLVGYYWLNTIVILAFSIILATLITLKFGFGEKVGKKALILCALLAFLLAFPLLFQHPFFDASSDAATIINLRILGEKIPLDYEPYSGISFSYQSAFSIFVKSFASIFYFIPDYLVYWILGLIVGGLELIVFYVFSKRFFKSEAVAEYSVILLFGTKMLFLNAYFGDHALNLGVSLLLLAVLAVHEDSKLKFLFFPALLVIHPGAAMLFFIVLISYALAFRQKARQALEILPFAILAVPAFIATYLPLASQVFSPSGNAGFASLNDLARQAILLPQALGLPVFALLLLFLFASRKKIPKSREFCFLKYAAVLSLIAYFALSIKQAPFTGKFFELITVVGIIATAVFIAENKTSKKFGIKLQVLVLAFCLLGFFASAQLNDLRKGTKMNSEEYWFALEFKKFDPELKETLFLTSRNSKIAEYSNKIPFDVLGEYFIAANQKQVRNDKAWAEAVSRRELRKKIIAEKCVECVEGINVDYAVVERGVFPELSWPKVLDYGKFAVFEKT</sequence>
<evidence type="ECO:0000313" key="2">
    <source>
        <dbReference type="EMBL" id="HIH21118.1"/>
    </source>
</evidence>
<accession>A0A7J4JTY2</accession>
<evidence type="ECO:0000256" key="1">
    <source>
        <dbReference type="SAM" id="Phobius"/>
    </source>
</evidence>
<feature type="transmembrane region" description="Helical" evidence="1">
    <location>
        <begin position="354"/>
        <end position="371"/>
    </location>
</feature>
<dbReference type="Proteomes" id="UP000590964">
    <property type="component" value="Unassembled WGS sequence"/>
</dbReference>
<feature type="transmembrane region" description="Helical" evidence="1">
    <location>
        <begin position="138"/>
        <end position="159"/>
    </location>
</feature>
<feature type="transmembrane region" description="Helical" evidence="1">
    <location>
        <begin position="296"/>
        <end position="316"/>
    </location>
</feature>
<feature type="transmembrane region" description="Helical" evidence="1">
    <location>
        <begin position="253"/>
        <end position="276"/>
    </location>
</feature>
<keyword evidence="1" id="KW-0812">Transmembrane</keyword>
<dbReference type="EMBL" id="DUFJ01000026">
    <property type="protein sequence ID" value="HIH32810.1"/>
    <property type="molecule type" value="Genomic_DNA"/>
</dbReference>
<keyword evidence="1" id="KW-1133">Transmembrane helix</keyword>
<comment type="caution">
    <text evidence="2">The sequence shown here is derived from an EMBL/GenBank/DDBJ whole genome shotgun (WGS) entry which is preliminary data.</text>
</comment>
<proteinExistence type="predicted"/>
<organism evidence="2 5">
    <name type="scientific">Candidatus Iainarchaeum sp</name>
    <dbReference type="NCBI Taxonomy" id="3101447"/>
    <lineage>
        <taxon>Archaea</taxon>
        <taxon>Candidatus Iainarchaeota</taxon>
        <taxon>Candidatus Iainarchaeia</taxon>
        <taxon>Candidatus Iainarchaeales</taxon>
        <taxon>Candidatus Iainarchaeaceae</taxon>
        <taxon>Candidatus Iainarchaeum</taxon>
    </lineage>
</organism>
<feature type="transmembrane region" description="Helical" evidence="1">
    <location>
        <begin position="383"/>
        <end position="401"/>
    </location>
</feature>
<feature type="transmembrane region" description="Helical" evidence="1">
    <location>
        <begin position="328"/>
        <end position="348"/>
    </location>
</feature>
<name>A0A7J4JTY2_9ARCH</name>
<feature type="transmembrane region" description="Helical" evidence="1">
    <location>
        <begin position="215"/>
        <end position="241"/>
    </location>
</feature>
<evidence type="ECO:0000313" key="3">
    <source>
        <dbReference type="EMBL" id="HIH32810.1"/>
    </source>
</evidence>
<gene>
    <name evidence="2" type="ORF">HA222_00445</name>
    <name evidence="3" type="ORF">HA227_01020</name>
</gene>
<dbReference type="AlphaFoldDB" id="A0A7J4JTY2"/>
<reference evidence="2 4" key="1">
    <citation type="journal article" date="2020" name="bioRxiv">
        <title>A rank-normalized archaeal taxonomy based on genome phylogeny resolves widespread incomplete and uneven classifications.</title>
        <authorList>
            <person name="Rinke C."/>
            <person name="Chuvochina M."/>
            <person name="Mussig A.J."/>
            <person name="Chaumeil P.-A."/>
            <person name="Waite D.W."/>
            <person name="Whitman W.B."/>
            <person name="Parks D.H."/>
            <person name="Hugenholtz P."/>
        </authorList>
    </citation>
    <scope>NUCLEOTIDE SEQUENCE</scope>
    <source>
        <strain evidence="2">UBA10191</strain>
    </source>
</reference>
<dbReference type="Proteomes" id="UP000527315">
    <property type="component" value="Unassembled WGS sequence"/>
</dbReference>
<feature type="transmembrane region" description="Helical" evidence="1">
    <location>
        <begin position="61"/>
        <end position="78"/>
    </location>
</feature>